<dbReference type="Proteomes" id="UP000298663">
    <property type="component" value="Unassembled WGS sequence"/>
</dbReference>
<organism evidence="2 3">
    <name type="scientific">Steinernema carpocapsae</name>
    <name type="common">Entomopathogenic nematode</name>
    <dbReference type="NCBI Taxonomy" id="34508"/>
    <lineage>
        <taxon>Eukaryota</taxon>
        <taxon>Metazoa</taxon>
        <taxon>Ecdysozoa</taxon>
        <taxon>Nematoda</taxon>
        <taxon>Chromadorea</taxon>
        <taxon>Rhabditida</taxon>
        <taxon>Tylenchina</taxon>
        <taxon>Panagrolaimomorpha</taxon>
        <taxon>Strongyloidoidea</taxon>
        <taxon>Steinernematidae</taxon>
        <taxon>Steinernema</taxon>
    </lineage>
</organism>
<dbReference type="AlphaFoldDB" id="A0A4U5MTV8"/>
<evidence type="ECO:0000256" key="1">
    <source>
        <dbReference type="SAM" id="SignalP"/>
    </source>
</evidence>
<feature type="chain" id="PRO_5020294506" description="Secreted protein" evidence="1">
    <location>
        <begin position="23"/>
        <end position="89"/>
    </location>
</feature>
<reference evidence="2 3" key="2">
    <citation type="journal article" date="2019" name="G3 (Bethesda)">
        <title>Hybrid Assembly of the Genome of the Entomopathogenic Nematode Steinernema carpocapsae Identifies the X-Chromosome.</title>
        <authorList>
            <person name="Serra L."/>
            <person name="Macchietto M."/>
            <person name="Macias-Munoz A."/>
            <person name="McGill C.J."/>
            <person name="Rodriguez I.M."/>
            <person name="Rodriguez B."/>
            <person name="Murad R."/>
            <person name="Mortazavi A."/>
        </authorList>
    </citation>
    <scope>NUCLEOTIDE SEQUENCE [LARGE SCALE GENOMIC DNA]</scope>
    <source>
        <strain evidence="2 3">ALL</strain>
    </source>
</reference>
<comment type="caution">
    <text evidence="2">The sequence shown here is derived from an EMBL/GenBank/DDBJ whole genome shotgun (WGS) entry which is preliminary data.</text>
</comment>
<keyword evidence="1" id="KW-0732">Signal</keyword>
<evidence type="ECO:0000313" key="3">
    <source>
        <dbReference type="Proteomes" id="UP000298663"/>
    </source>
</evidence>
<keyword evidence="3" id="KW-1185">Reference proteome</keyword>
<proteinExistence type="predicted"/>
<protein>
    <recommendedName>
        <fullName evidence="4">Secreted protein</fullName>
    </recommendedName>
</protein>
<gene>
    <name evidence="2" type="ORF">L596_020552</name>
</gene>
<feature type="signal peptide" evidence="1">
    <location>
        <begin position="1"/>
        <end position="22"/>
    </location>
</feature>
<dbReference type="EMBL" id="AZBU02000006">
    <property type="protein sequence ID" value="TKR73216.1"/>
    <property type="molecule type" value="Genomic_DNA"/>
</dbReference>
<name>A0A4U5MTV8_STECR</name>
<reference evidence="2 3" key="1">
    <citation type="journal article" date="2015" name="Genome Biol.">
        <title>Comparative genomics of Steinernema reveals deeply conserved gene regulatory networks.</title>
        <authorList>
            <person name="Dillman A.R."/>
            <person name="Macchietto M."/>
            <person name="Porter C.F."/>
            <person name="Rogers A."/>
            <person name="Williams B."/>
            <person name="Antoshechkin I."/>
            <person name="Lee M.M."/>
            <person name="Goodwin Z."/>
            <person name="Lu X."/>
            <person name="Lewis E.E."/>
            <person name="Goodrich-Blair H."/>
            <person name="Stock S.P."/>
            <person name="Adams B.J."/>
            <person name="Sternberg P.W."/>
            <person name="Mortazavi A."/>
        </authorList>
    </citation>
    <scope>NUCLEOTIDE SEQUENCE [LARGE SCALE GENOMIC DNA]</scope>
    <source>
        <strain evidence="2 3">ALL</strain>
    </source>
</reference>
<accession>A0A4U5MTV8</accession>
<evidence type="ECO:0008006" key="4">
    <source>
        <dbReference type="Google" id="ProtNLM"/>
    </source>
</evidence>
<sequence>MILMRLVLIHSISSLLSNITQCTDRAHFWGKVVFKGADYDSGVRMARNGFRTAQYGKVWIKQKREFYKSLSGPDAITLHKPQSATMKTE</sequence>
<evidence type="ECO:0000313" key="2">
    <source>
        <dbReference type="EMBL" id="TKR73216.1"/>
    </source>
</evidence>